<evidence type="ECO:0000313" key="2">
    <source>
        <dbReference type="EMBL" id="CAG1841537.1"/>
    </source>
</evidence>
<dbReference type="EMBL" id="HG996469">
    <property type="protein sequence ID" value="CAG1841537.1"/>
    <property type="molecule type" value="Genomic_DNA"/>
</dbReference>
<name>A0A8D7A3E5_MUSAM</name>
<protein>
    <submittedName>
        <fullName evidence="2">(wild Malaysian banana) hypothetical protein</fullName>
    </submittedName>
</protein>
<feature type="compositionally biased region" description="Polar residues" evidence="1">
    <location>
        <begin position="16"/>
        <end position="30"/>
    </location>
</feature>
<gene>
    <name evidence="2" type="ORF">GSMUA_113320.1</name>
</gene>
<proteinExistence type="predicted"/>
<accession>A0A8D7A3E5</accession>
<feature type="non-terminal residue" evidence="2">
    <location>
        <position position="1"/>
    </location>
</feature>
<dbReference type="AlphaFoldDB" id="A0A8D7A3E5"/>
<evidence type="ECO:0000256" key="1">
    <source>
        <dbReference type="SAM" id="MobiDB-lite"/>
    </source>
</evidence>
<organism evidence="2">
    <name type="scientific">Musa acuminata subsp. malaccensis</name>
    <name type="common">Wild banana</name>
    <name type="synonym">Musa malaccensis</name>
    <dbReference type="NCBI Taxonomy" id="214687"/>
    <lineage>
        <taxon>Eukaryota</taxon>
        <taxon>Viridiplantae</taxon>
        <taxon>Streptophyta</taxon>
        <taxon>Embryophyta</taxon>
        <taxon>Tracheophyta</taxon>
        <taxon>Spermatophyta</taxon>
        <taxon>Magnoliopsida</taxon>
        <taxon>Liliopsida</taxon>
        <taxon>Zingiberales</taxon>
        <taxon>Musaceae</taxon>
        <taxon>Musa</taxon>
    </lineage>
</organism>
<feature type="region of interest" description="Disordered" evidence="1">
    <location>
        <begin position="1"/>
        <end position="34"/>
    </location>
</feature>
<sequence>QAPLFHGNRKTCPVSRRSNPPTRNESTKSTIEGREVSRRLHLRALAQEPPLGQVRRGRVRHDAGGATGRRGGAGVGRAAHLTAAGAHWDVAQRAPGRPVAVAGPAEVPRLVHVVVVEVAELGLLALAPRARQRHGRRCLPGRRGLVLRLLLLLGLCVFLEDHCAEQLDTCCFVHFAHHIR</sequence>
<reference evidence="2" key="1">
    <citation type="submission" date="2021-03" db="EMBL/GenBank/DDBJ databases">
        <authorList>
            <consortium name="Genoscope - CEA"/>
            <person name="William W."/>
        </authorList>
    </citation>
    <scope>NUCLEOTIDE SEQUENCE</scope>
    <source>
        <strain evidence="2">Doubled-haploid Pahang</strain>
    </source>
</reference>